<evidence type="ECO:0000256" key="1">
    <source>
        <dbReference type="SAM" id="MobiDB-lite"/>
    </source>
</evidence>
<reference evidence="3" key="2">
    <citation type="submission" date="2015-01" db="EMBL/GenBank/DDBJ databases">
        <title>Evolutionary Origins and Diversification of the Mycorrhizal Mutualists.</title>
        <authorList>
            <consortium name="DOE Joint Genome Institute"/>
            <consortium name="Mycorrhizal Genomics Consortium"/>
            <person name="Kohler A."/>
            <person name="Kuo A."/>
            <person name="Nagy L.G."/>
            <person name="Floudas D."/>
            <person name="Copeland A."/>
            <person name="Barry K.W."/>
            <person name="Cichocki N."/>
            <person name="Veneault-Fourrey C."/>
            <person name="LaButti K."/>
            <person name="Lindquist E.A."/>
            <person name="Lipzen A."/>
            <person name="Lundell T."/>
            <person name="Morin E."/>
            <person name="Murat C."/>
            <person name="Riley R."/>
            <person name="Ohm R."/>
            <person name="Sun H."/>
            <person name="Tunlid A."/>
            <person name="Henrissat B."/>
            <person name="Grigoriev I.V."/>
            <person name="Hibbett D.S."/>
            <person name="Martin F."/>
        </authorList>
    </citation>
    <scope>NUCLEOTIDE SEQUENCE [LARGE SCALE GENOMIC DNA]</scope>
    <source>
        <strain evidence="3">LaAM-08-1</strain>
    </source>
</reference>
<proteinExistence type="predicted"/>
<dbReference type="HOGENOM" id="CLU_1622913_0_0_1"/>
<dbReference type="Proteomes" id="UP000054477">
    <property type="component" value="Unassembled WGS sequence"/>
</dbReference>
<feature type="compositionally biased region" description="Basic and acidic residues" evidence="1">
    <location>
        <begin position="150"/>
        <end position="164"/>
    </location>
</feature>
<evidence type="ECO:0000313" key="2">
    <source>
        <dbReference type="EMBL" id="KIK06482.1"/>
    </source>
</evidence>
<dbReference type="EMBL" id="KN838552">
    <property type="protein sequence ID" value="KIK06482.1"/>
    <property type="molecule type" value="Genomic_DNA"/>
</dbReference>
<feature type="region of interest" description="Disordered" evidence="1">
    <location>
        <begin position="141"/>
        <end position="164"/>
    </location>
</feature>
<reference evidence="2 3" key="1">
    <citation type="submission" date="2014-04" db="EMBL/GenBank/DDBJ databases">
        <authorList>
            <consortium name="DOE Joint Genome Institute"/>
            <person name="Kuo A."/>
            <person name="Kohler A."/>
            <person name="Nagy L.G."/>
            <person name="Floudas D."/>
            <person name="Copeland A."/>
            <person name="Barry K.W."/>
            <person name="Cichocki N."/>
            <person name="Veneault-Fourrey C."/>
            <person name="LaButti K."/>
            <person name="Lindquist E.A."/>
            <person name="Lipzen A."/>
            <person name="Lundell T."/>
            <person name="Morin E."/>
            <person name="Murat C."/>
            <person name="Sun H."/>
            <person name="Tunlid A."/>
            <person name="Henrissat B."/>
            <person name="Grigoriev I.V."/>
            <person name="Hibbett D.S."/>
            <person name="Martin F."/>
            <person name="Nordberg H.P."/>
            <person name="Cantor M.N."/>
            <person name="Hua S.X."/>
        </authorList>
    </citation>
    <scope>NUCLEOTIDE SEQUENCE [LARGE SCALE GENOMIC DNA]</scope>
    <source>
        <strain evidence="2 3">LaAM-08-1</strain>
    </source>
</reference>
<feature type="non-terminal residue" evidence="2">
    <location>
        <position position="1"/>
    </location>
</feature>
<dbReference type="AlphaFoldDB" id="A0A0C9Y8I1"/>
<sequence>ASTTVLNQCAMNILVLTLSNNVLLIFRMSSNSVCASKADVTLTASSKKNIGGSFNRTLATPNLCVSPPLTINPLSPTCVPYPSARLIAASCIFALLEVSSTSSPASIRPYRTLCRMSALKRGVSCGTTPIAFVERDGRDVYENPTQGRGVKPEKMVEDGELARP</sequence>
<evidence type="ECO:0000313" key="3">
    <source>
        <dbReference type="Proteomes" id="UP000054477"/>
    </source>
</evidence>
<keyword evidence="3" id="KW-1185">Reference proteome</keyword>
<feature type="non-terminal residue" evidence="2">
    <location>
        <position position="164"/>
    </location>
</feature>
<gene>
    <name evidence="2" type="ORF">K443DRAFT_89096</name>
</gene>
<protein>
    <submittedName>
        <fullName evidence="2">Uncharacterized protein</fullName>
    </submittedName>
</protein>
<name>A0A0C9Y8I1_9AGAR</name>
<organism evidence="2 3">
    <name type="scientific">Laccaria amethystina LaAM-08-1</name>
    <dbReference type="NCBI Taxonomy" id="1095629"/>
    <lineage>
        <taxon>Eukaryota</taxon>
        <taxon>Fungi</taxon>
        <taxon>Dikarya</taxon>
        <taxon>Basidiomycota</taxon>
        <taxon>Agaricomycotina</taxon>
        <taxon>Agaricomycetes</taxon>
        <taxon>Agaricomycetidae</taxon>
        <taxon>Agaricales</taxon>
        <taxon>Agaricineae</taxon>
        <taxon>Hydnangiaceae</taxon>
        <taxon>Laccaria</taxon>
    </lineage>
</organism>
<accession>A0A0C9Y8I1</accession>